<evidence type="ECO:0000313" key="3">
    <source>
        <dbReference type="EMBL" id="ARZ68442.1"/>
    </source>
</evidence>
<evidence type="ECO:0000256" key="1">
    <source>
        <dbReference type="SAM" id="MobiDB-lite"/>
    </source>
</evidence>
<protein>
    <submittedName>
        <fullName evidence="3">Membrane protein</fullName>
    </submittedName>
</protein>
<proteinExistence type="predicted"/>
<accession>A0A1Z2L290</accession>
<dbReference type="SUPFAM" id="SSF75011">
    <property type="entry name" value="3-carboxy-cis,cis-mucoante lactonizing enzyme"/>
    <property type="match status" value="1"/>
</dbReference>
<feature type="region of interest" description="Disordered" evidence="1">
    <location>
        <begin position="1"/>
        <end position="24"/>
    </location>
</feature>
<keyword evidence="2" id="KW-0472">Membrane</keyword>
<dbReference type="AlphaFoldDB" id="A0A1Z2L290"/>
<dbReference type="KEGG" id="salj:SMD11_2794"/>
<feature type="compositionally biased region" description="Basic and acidic residues" evidence="1">
    <location>
        <begin position="334"/>
        <end position="345"/>
    </location>
</feature>
<feature type="transmembrane region" description="Helical" evidence="2">
    <location>
        <begin position="348"/>
        <end position="369"/>
    </location>
</feature>
<evidence type="ECO:0000313" key="4">
    <source>
        <dbReference type="Proteomes" id="UP000195755"/>
    </source>
</evidence>
<organism evidence="3 4">
    <name type="scientific">Streptomyces albireticuli</name>
    <dbReference type="NCBI Taxonomy" id="1940"/>
    <lineage>
        <taxon>Bacteria</taxon>
        <taxon>Bacillati</taxon>
        <taxon>Actinomycetota</taxon>
        <taxon>Actinomycetes</taxon>
        <taxon>Kitasatosporales</taxon>
        <taxon>Streptomycetaceae</taxon>
        <taxon>Streptomyces</taxon>
    </lineage>
</organism>
<dbReference type="EMBL" id="CP021744">
    <property type="protein sequence ID" value="ARZ68442.1"/>
    <property type="molecule type" value="Genomic_DNA"/>
</dbReference>
<keyword evidence="2" id="KW-1133">Transmembrane helix</keyword>
<dbReference type="Gene3D" id="2.130.10.10">
    <property type="entry name" value="YVTN repeat-like/Quinoprotein amine dehydrogenase"/>
    <property type="match status" value="1"/>
</dbReference>
<gene>
    <name evidence="3" type="ORF">SMD11_2794</name>
</gene>
<dbReference type="InterPro" id="IPR015943">
    <property type="entry name" value="WD40/YVTN_repeat-like_dom_sf"/>
</dbReference>
<dbReference type="Proteomes" id="UP000195755">
    <property type="component" value="Chromosome"/>
</dbReference>
<reference evidence="3 4" key="1">
    <citation type="submission" date="2017-06" db="EMBL/GenBank/DDBJ databases">
        <title>Streptomyces albireticuli Genome sequencing and assembly.</title>
        <authorList>
            <person name="Wang Y."/>
            <person name="Du B."/>
            <person name="Ding Y."/>
            <person name="Liu H."/>
            <person name="Hou Q."/>
            <person name="Liu K."/>
            <person name="Yao L."/>
            <person name="Wang C."/>
        </authorList>
    </citation>
    <scope>NUCLEOTIDE SEQUENCE [LARGE SCALE GENOMIC DNA]</scope>
    <source>
        <strain evidence="3 4">MDJK11</strain>
    </source>
</reference>
<evidence type="ECO:0000256" key="2">
    <source>
        <dbReference type="SAM" id="Phobius"/>
    </source>
</evidence>
<name>A0A1Z2L290_9ACTN</name>
<sequence length="372" mass="39610">MSGTVCGTGRRPAPRRRAGGPSGPSARRAVLGLAALSAFGAFAFAALPGAAVARAADGAAAETPKSFTITDPRIRESSGLAASRAHPGVYWTHNDSDDGPYVYAVDSRTGRTVATVTLADIDPRDVEGISIGPDGNIYVGDIGDNYGGRWQEVWIYRFPEPKKLADTTVTPVRHTVRYDDGPRDAESLMVHPRTGRVYIVSKKQSGKSALYAGPEKLSASGVNTFRRVADIDVWATDGAFSPDGTRLVVRSYFDAREYRWRDGRPEEVGRPGVPLQRQGESVTFAPDGRTLMYGSEGRRSSVQPVGLDGDLLPDSVAKAPDDARNGGGASSDGKSGDGTDEGDRNRNLAVGAGTFAVATLLVVSLRRLFRRK</sequence>
<keyword evidence="2" id="KW-0812">Transmembrane</keyword>
<feature type="region of interest" description="Disordered" evidence="1">
    <location>
        <begin position="294"/>
        <end position="345"/>
    </location>
</feature>